<keyword evidence="2" id="KW-0238">DNA-binding</keyword>
<dbReference type="InterPro" id="IPR035472">
    <property type="entry name" value="RpiR-like_SIS"/>
</dbReference>
<dbReference type="Pfam" id="PF01418">
    <property type="entry name" value="HTH_6"/>
    <property type="match status" value="1"/>
</dbReference>
<keyword evidence="1" id="KW-0805">Transcription regulation</keyword>
<name>A0A921KL57_9ACTN</name>
<dbReference type="EMBL" id="DYWQ01000071">
    <property type="protein sequence ID" value="HJF45070.1"/>
    <property type="molecule type" value="Genomic_DNA"/>
</dbReference>
<dbReference type="Pfam" id="PF01380">
    <property type="entry name" value="SIS"/>
    <property type="match status" value="1"/>
</dbReference>
<evidence type="ECO:0000313" key="6">
    <source>
        <dbReference type="EMBL" id="HJF45070.1"/>
    </source>
</evidence>
<evidence type="ECO:0000256" key="2">
    <source>
        <dbReference type="ARBA" id="ARBA00023125"/>
    </source>
</evidence>
<gene>
    <name evidence="6" type="ORF">K8U72_04710</name>
</gene>
<comment type="caution">
    <text evidence="6">The sequence shown here is derived from an EMBL/GenBank/DDBJ whole genome shotgun (WGS) entry which is preliminary data.</text>
</comment>
<dbReference type="GO" id="GO:1901135">
    <property type="term" value="P:carbohydrate derivative metabolic process"/>
    <property type="evidence" value="ECO:0007669"/>
    <property type="project" value="InterPro"/>
</dbReference>
<dbReference type="PROSITE" id="PS51464">
    <property type="entry name" value="SIS"/>
    <property type="match status" value="1"/>
</dbReference>
<dbReference type="Gene3D" id="3.40.50.10490">
    <property type="entry name" value="Glucose-6-phosphate isomerase like protein, domain 1"/>
    <property type="match status" value="1"/>
</dbReference>
<dbReference type="InterPro" id="IPR047640">
    <property type="entry name" value="RpiR-like"/>
</dbReference>
<dbReference type="Gene3D" id="1.10.10.10">
    <property type="entry name" value="Winged helix-like DNA-binding domain superfamily/Winged helix DNA-binding domain"/>
    <property type="match status" value="1"/>
</dbReference>
<dbReference type="CDD" id="cd05013">
    <property type="entry name" value="SIS_RpiR"/>
    <property type="match status" value="1"/>
</dbReference>
<dbReference type="PANTHER" id="PTHR30514:SF1">
    <property type="entry name" value="HTH-TYPE TRANSCRIPTIONAL REGULATOR HEXR-RELATED"/>
    <property type="match status" value="1"/>
</dbReference>
<evidence type="ECO:0000259" key="4">
    <source>
        <dbReference type="PROSITE" id="PS51071"/>
    </source>
</evidence>
<accession>A0A921KL57</accession>
<dbReference type="InterPro" id="IPR001347">
    <property type="entry name" value="SIS_dom"/>
</dbReference>
<dbReference type="PANTHER" id="PTHR30514">
    <property type="entry name" value="GLUCOKINASE"/>
    <property type="match status" value="1"/>
</dbReference>
<dbReference type="RefSeq" id="WP_274958946.1">
    <property type="nucleotide sequence ID" value="NZ_DBFWWQ010000083.1"/>
</dbReference>
<reference evidence="6" key="2">
    <citation type="submission" date="2021-09" db="EMBL/GenBank/DDBJ databases">
        <authorList>
            <person name="Gilroy R."/>
        </authorList>
    </citation>
    <scope>NUCLEOTIDE SEQUENCE</scope>
    <source>
        <strain evidence="6">CHK124-7917</strain>
    </source>
</reference>
<reference evidence="6" key="1">
    <citation type="journal article" date="2021" name="PeerJ">
        <title>Extensive microbial diversity within the chicken gut microbiome revealed by metagenomics and culture.</title>
        <authorList>
            <person name="Gilroy R."/>
            <person name="Ravi A."/>
            <person name="Getino M."/>
            <person name="Pursley I."/>
            <person name="Horton D.L."/>
            <person name="Alikhan N.F."/>
            <person name="Baker D."/>
            <person name="Gharbi K."/>
            <person name="Hall N."/>
            <person name="Watson M."/>
            <person name="Adriaenssens E.M."/>
            <person name="Foster-Nyarko E."/>
            <person name="Jarju S."/>
            <person name="Secka A."/>
            <person name="Antonio M."/>
            <person name="Oren A."/>
            <person name="Chaudhuri R.R."/>
            <person name="La Ragione R."/>
            <person name="Hildebrand F."/>
            <person name="Pallen M.J."/>
        </authorList>
    </citation>
    <scope>NUCLEOTIDE SEQUENCE</scope>
    <source>
        <strain evidence="6">CHK124-7917</strain>
    </source>
</reference>
<dbReference type="GO" id="GO:0097367">
    <property type="term" value="F:carbohydrate derivative binding"/>
    <property type="evidence" value="ECO:0007669"/>
    <property type="project" value="InterPro"/>
</dbReference>
<dbReference type="GO" id="GO:0003677">
    <property type="term" value="F:DNA binding"/>
    <property type="evidence" value="ECO:0007669"/>
    <property type="project" value="UniProtKB-KW"/>
</dbReference>
<protein>
    <submittedName>
        <fullName evidence="6">MurR/RpiR family transcriptional regulator</fullName>
    </submittedName>
</protein>
<dbReference type="InterPro" id="IPR036388">
    <property type="entry name" value="WH-like_DNA-bd_sf"/>
</dbReference>
<keyword evidence="3" id="KW-0804">Transcription</keyword>
<feature type="domain" description="SIS" evidence="5">
    <location>
        <begin position="128"/>
        <end position="269"/>
    </location>
</feature>
<dbReference type="GO" id="GO:0003700">
    <property type="term" value="F:DNA-binding transcription factor activity"/>
    <property type="evidence" value="ECO:0007669"/>
    <property type="project" value="InterPro"/>
</dbReference>
<feature type="domain" description="HTH rpiR-type" evidence="4">
    <location>
        <begin position="5"/>
        <end position="81"/>
    </location>
</feature>
<evidence type="ECO:0000313" key="7">
    <source>
        <dbReference type="Proteomes" id="UP000697330"/>
    </source>
</evidence>
<dbReference type="AlphaFoldDB" id="A0A921KL57"/>
<evidence type="ECO:0000256" key="1">
    <source>
        <dbReference type="ARBA" id="ARBA00023015"/>
    </source>
</evidence>
<dbReference type="SUPFAM" id="SSF46689">
    <property type="entry name" value="Homeodomain-like"/>
    <property type="match status" value="1"/>
</dbReference>
<dbReference type="InterPro" id="IPR009057">
    <property type="entry name" value="Homeodomain-like_sf"/>
</dbReference>
<evidence type="ECO:0000259" key="5">
    <source>
        <dbReference type="PROSITE" id="PS51464"/>
    </source>
</evidence>
<dbReference type="InterPro" id="IPR000281">
    <property type="entry name" value="HTH_RpiR"/>
</dbReference>
<evidence type="ECO:0000256" key="3">
    <source>
        <dbReference type="ARBA" id="ARBA00023163"/>
    </source>
</evidence>
<dbReference type="InterPro" id="IPR046348">
    <property type="entry name" value="SIS_dom_sf"/>
</dbReference>
<sequence>MSEINGTNFRLEEFRRRASPAEMLVIDYVLADVERAAGIPIRRLAEETQTSVSTIMRLSRKLGYEGYRGFQQALIYDLALRRRSARTAMGDVARGDSTRAIVHKITDKSMRTLDATAQTVDVSAVDACVQKMMECRCVNLFGLGASLLVAKDFQLKLLRASIMCNCSDDWHTQLLYAKNMGDDDLAIAISYSGLTHEVIECARTAKRAGATVAAITSVGADTDLLRYTDIVLGVAASEQGIRSGAMASRIAQLNVVDILFATYASRNYDEASLLFTKNAFDRSASAE</sequence>
<dbReference type="PROSITE" id="PS51071">
    <property type="entry name" value="HTH_RPIR"/>
    <property type="match status" value="1"/>
</dbReference>
<dbReference type="SUPFAM" id="SSF53697">
    <property type="entry name" value="SIS domain"/>
    <property type="match status" value="1"/>
</dbReference>
<dbReference type="Proteomes" id="UP000697330">
    <property type="component" value="Unassembled WGS sequence"/>
</dbReference>
<proteinExistence type="predicted"/>
<organism evidence="6 7">
    <name type="scientific">Thermophilibacter provencensis</name>
    <dbReference type="NCBI Taxonomy" id="1852386"/>
    <lineage>
        <taxon>Bacteria</taxon>
        <taxon>Bacillati</taxon>
        <taxon>Actinomycetota</taxon>
        <taxon>Coriobacteriia</taxon>
        <taxon>Coriobacteriales</taxon>
        <taxon>Atopobiaceae</taxon>
        <taxon>Thermophilibacter</taxon>
    </lineage>
</organism>